<evidence type="ECO:0000256" key="2">
    <source>
        <dbReference type="ARBA" id="ARBA00023015"/>
    </source>
</evidence>
<comment type="caution">
    <text evidence="6">The sequence shown here is derived from an EMBL/GenBank/DDBJ whole genome shotgun (WGS) entry which is preliminary data.</text>
</comment>
<dbReference type="AlphaFoldDB" id="A0A3M8DJW7"/>
<dbReference type="Proteomes" id="UP000269573">
    <property type="component" value="Unassembled WGS sequence"/>
</dbReference>
<dbReference type="InterPro" id="IPR036390">
    <property type="entry name" value="WH_DNA-bd_sf"/>
</dbReference>
<dbReference type="PROSITE" id="PS50931">
    <property type="entry name" value="HTH_LYSR"/>
    <property type="match status" value="1"/>
</dbReference>
<dbReference type="PANTHER" id="PTHR30346">
    <property type="entry name" value="TRANSCRIPTIONAL DUAL REGULATOR HCAR-RELATED"/>
    <property type="match status" value="1"/>
</dbReference>
<dbReference type="GO" id="GO:0003677">
    <property type="term" value="F:DNA binding"/>
    <property type="evidence" value="ECO:0007669"/>
    <property type="project" value="UniProtKB-KW"/>
</dbReference>
<dbReference type="InterPro" id="IPR000847">
    <property type="entry name" value="LysR_HTH_N"/>
</dbReference>
<dbReference type="Gene3D" id="1.10.10.10">
    <property type="entry name" value="Winged helix-like DNA-binding domain superfamily/Winged helix DNA-binding domain"/>
    <property type="match status" value="1"/>
</dbReference>
<protein>
    <submittedName>
        <fullName evidence="6">LysR family transcriptional regulator</fullName>
    </submittedName>
</protein>
<keyword evidence="7" id="KW-1185">Reference proteome</keyword>
<evidence type="ECO:0000313" key="6">
    <source>
        <dbReference type="EMBL" id="RNB88410.1"/>
    </source>
</evidence>
<name>A0A3M8DJW7_9BACL</name>
<keyword evidence="2" id="KW-0805">Transcription regulation</keyword>
<dbReference type="SUPFAM" id="SSF53850">
    <property type="entry name" value="Periplasmic binding protein-like II"/>
    <property type="match status" value="1"/>
</dbReference>
<dbReference type="EMBL" id="RHHU01000003">
    <property type="protein sequence ID" value="RNB88410.1"/>
    <property type="molecule type" value="Genomic_DNA"/>
</dbReference>
<organism evidence="6 7">
    <name type="scientific">Brevibacillus nitrificans</name>
    <dbReference type="NCBI Taxonomy" id="651560"/>
    <lineage>
        <taxon>Bacteria</taxon>
        <taxon>Bacillati</taxon>
        <taxon>Bacillota</taxon>
        <taxon>Bacilli</taxon>
        <taxon>Bacillales</taxon>
        <taxon>Paenibacillaceae</taxon>
        <taxon>Brevibacillus</taxon>
    </lineage>
</organism>
<dbReference type="InterPro" id="IPR036388">
    <property type="entry name" value="WH-like_DNA-bd_sf"/>
</dbReference>
<reference evidence="6 7" key="1">
    <citation type="submission" date="2018-10" db="EMBL/GenBank/DDBJ databases">
        <title>Phylogenomics of Brevibacillus.</title>
        <authorList>
            <person name="Dunlap C."/>
        </authorList>
    </citation>
    <scope>NUCLEOTIDE SEQUENCE [LARGE SCALE GENOMIC DNA]</scope>
    <source>
        <strain evidence="6 7">JCM 15774</strain>
    </source>
</reference>
<comment type="similarity">
    <text evidence="1">Belongs to the LysR transcriptional regulatory family.</text>
</comment>
<evidence type="ECO:0000313" key="7">
    <source>
        <dbReference type="Proteomes" id="UP000269573"/>
    </source>
</evidence>
<dbReference type="RefSeq" id="WP_122922517.1">
    <property type="nucleotide sequence ID" value="NZ_RHHU01000003.1"/>
</dbReference>
<dbReference type="GO" id="GO:0003700">
    <property type="term" value="F:DNA-binding transcription factor activity"/>
    <property type="evidence" value="ECO:0007669"/>
    <property type="project" value="InterPro"/>
</dbReference>
<dbReference type="Gene3D" id="3.40.190.290">
    <property type="match status" value="1"/>
</dbReference>
<keyword evidence="3" id="KW-0238">DNA-binding</keyword>
<accession>A0A3M8DJW7</accession>
<dbReference type="CDD" id="cd05466">
    <property type="entry name" value="PBP2_LTTR_substrate"/>
    <property type="match status" value="1"/>
</dbReference>
<evidence type="ECO:0000256" key="1">
    <source>
        <dbReference type="ARBA" id="ARBA00009437"/>
    </source>
</evidence>
<evidence type="ECO:0000256" key="3">
    <source>
        <dbReference type="ARBA" id="ARBA00023125"/>
    </source>
</evidence>
<dbReference type="Pfam" id="PF00126">
    <property type="entry name" value="HTH_1"/>
    <property type="match status" value="1"/>
</dbReference>
<evidence type="ECO:0000256" key="4">
    <source>
        <dbReference type="ARBA" id="ARBA00023163"/>
    </source>
</evidence>
<dbReference type="InterPro" id="IPR005119">
    <property type="entry name" value="LysR_subst-bd"/>
</dbReference>
<proteinExistence type="inferred from homology"/>
<dbReference type="PRINTS" id="PR00039">
    <property type="entry name" value="HTHLYSR"/>
</dbReference>
<evidence type="ECO:0000259" key="5">
    <source>
        <dbReference type="PROSITE" id="PS50931"/>
    </source>
</evidence>
<dbReference type="Pfam" id="PF03466">
    <property type="entry name" value="LysR_substrate"/>
    <property type="match status" value="1"/>
</dbReference>
<dbReference type="SUPFAM" id="SSF46785">
    <property type="entry name" value="Winged helix' DNA-binding domain"/>
    <property type="match status" value="1"/>
</dbReference>
<feature type="domain" description="HTH lysR-type" evidence="5">
    <location>
        <begin position="1"/>
        <end position="58"/>
    </location>
</feature>
<keyword evidence="4" id="KW-0804">Transcription</keyword>
<dbReference type="PANTHER" id="PTHR30346:SF0">
    <property type="entry name" value="HCA OPERON TRANSCRIPTIONAL ACTIVATOR HCAR"/>
    <property type="match status" value="1"/>
</dbReference>
<dbReference type="GO" id="GO:0032993">
    <property type="term" value="C:protein-DNA complex"/>
    <property type="evidence" value="ECO:0007669"/>
    <property type="project" value="TreeGrafter"/>
</dbReference>
<sequence length="306" mass="34438">MNIDQLQYVVEVARTKSISLASENLLVTQSAISQSISRLEEELEIKLFTRSRMGAFPTQEAAPIIEKCWYILDTVQAIKEEAKYQSEVLRGNLRLSAIPGAMPMLVNAVSSMKNSYPEVTFELSEKASGEIIKDIRNHQTDLGLIAMYEGDLRGRSPEVTFQMITEGKLVLAVNPESPLASKKSVTPQELAGQHFALYHDEFVDSFMDQLATLCGPISILFRTNNTNALSAALKQQMAITVGHDYSFFFDLFSQNSGVSILEVEMPQRPIQFGWMSAEKSQVSRIAERFLDRFQYEFSKLPPVIHR</sequence>
<gene>
    <name evidence="6" type="ORF">EDM59_04610</name>
</gene>